<organism evidence="2 3">
    <name type="scientific">Amycolatopsis regifaucium</name>
    <dbReference type="NCBI Taxonomy" id="546365"/>
    <lineage>
        <taxon>Bacteria</taxon>
        <taxon>Bacillati</taxon>
        <taxon>Actinomycetota</taxon>
        <taxon>Actinomycetes</taxon>
        <taxon>Pseudonocardiales</taxon>
        <taxon>Pseudonocardiaceae</taxon>
        <taxon>Amycolatopsis</taxon>
    </lineage>
</organism>
<name>A0A154MM12_9PSEU</name>
<evidence type="ECO:0000313" key="3">
    <source>
        <dbReference type="Proteomes" id="UP000076321"/>
    </source>
</evidence>
<reference evidence="2 3" key="1">
    <citation type="submission" date="2015-12" db="EMBL/GenBank/DDBJ databases">
        <title>Amycolatopsis regifaucium genome sequencing and assembly.</title>
        <authorList>
            <person name="Mayilraj S."/>
        </authorList>
    </citation>
    <scope>NUCLEOTIDE SEQUENCE [LARGE SCALE GENOMIC DNA]</scope>
    <source>
        <strain evidence="2 3">GY080</strain>
    </source>
</reference>
<feature type="non-terminal residue" evidence="2">
    <location>
        <position position="107"/>
    </location>
</feature>
<feature type="compositionally biased region" description="Low complexity" evidence="1">
    <location>
        <begin position="15"/>
        <end position="28"/>
    </location>
</feature>
<sequence length="107" mass="11365">MQVGEESVEIEREPASGPAAPGRPGTGHAVTVTVDLVLLQHRAQCSGQQRNPTGQLGQGFQVGSVGGRVVVIEPLADLVGEDVGEKFWSWTEPGGDLHRVITRDELL</sequence>
<dbReference type="Proteomes" id="UP000076321">
    <property type="component" value="Unassembled WGS sequence"/>
</dbReference>
<protein>
    <submittedName>
        <fullName evidence="2">Uncharacterized protein</fullName>
    </submittedName>
</protein>
<comment type="caution">
    <text evidence="2">The sequence shown here is derived from an EMBL/GenBank/DDBJ whole genome shotgun (WGS) entry which is preliminary data.</text>
</comment>
<feature type="region of interest" description="Disordered" evidence="1">
    <location>
        <begin position="1"/>
        <end position="28"/>
    </location>
</feature>
<dbReference type="AlphaFoldDB" id="A0A154MM12"/>
<gene>
    <name evidence="2" type="ORF">AVL48_30730</name>
</gene>
<dbReference type="EMBL" id="LQCI01000011">
    <property type="protein sequence ID" value="KZB85342.1"/>
    <property type="molecule type" value="Genomic_DNA"/>
</dbReference>
<evidence type="ECO:0000313" key="2">
    <source>
        <dbReference type="EMBL" id="KZB85342.1"/>
    </source>
</evidence>
<accession>A0A154MM12</accession>
<proteinExistence type="predicted"/>
<evidence type="ECO:0000256" key="1">
    <source>
        <dbReference type="SAM" id="MobiDB-lite"/>
    </source>
</evidence>